<dbReference type="AlphaFoldDB" id="A0A9N9HAM3"/>
<organism evidence="1 2">
    <name type="scientific">Paraglomus occultum</name>
    <dbReference type="NCBI Taxonomy" id="144539"/>
    <lineage>
        <taxon>Eukaryota</taxon>
        <taxon>Fungi</taxon>
        <taxon>Fungi incertae sedis</taxon>
        <taxon>Mucoromycota</taxon>
        <taxon>Glomeromycotina</taxon>
        <taxon>Glomeromycetes</taxon>
        <taxon>Paraglomerales</taxon>
        <taxon>Paraglomeraceae</taxon>
        <taxon>Paraglomus</taxon>
    </lineage>
</organism>
<evidence type="ECO:0000313" key="2">
    <source>
        <dbReference type="Proteomes" id="UP000789572"/>
    </source>
</evidence>
<dbReference type="EMBL" id="CAJVPJ010006591">
    <property type="protein sequence ID" value="CAG8669826.1"/>
    <property type="molecule type" value="Genomic_DNA"/>
</dbReference>
<accession>A0A9N9HAM3</accession>
<protein>
    <submittedName>
        <fullName evidence="1">123_t:CDS:1</fullName>
    </submittedName>
</protein>
<comment type="caution">
    <text evidence="1">The sequence shown here is derived from an EMBL/GenBank/DDBJ whole genome shotgun (WGS) entry which is preliminary data.</text>
</comment>
<feature type="non-terminal residue" evidence="1">
    <location>
        <position position="40"/>
    </location>
</feature>
<dbReference type="Proteomes" id="UP000789572">
    <property type="component" value="Unassembled WGS sequence"/>
</dbReference>
<name>A0A9N9HAM3_9GLOM</name>
<evidence type="ECO:0000313" key="1">
    <source>
        <dbReference type="EMBL" id="CAG8669826.1"/>
    </source>
</evidence>
<proteinExistence type="predicted"/>
<reference evidence="1" key="1">
    <citation type="submission" date="2021-06" db="EMBL/GenBank/DDBJ databases">
        <authorList>
            <person name="Kallberg Y."/>
            <person name="Tangrot J."/>
            <person name="Rosling A."/>
        </authorList>
    </citation>
    <scope>NUCLEOTIDE SEQUENCE</scope>
    <source>
        <strain evidence="1">IA702</strain>
    </source>
</reference>
<sequence length="40" mass="4572">IPYNLPYLPTVHSELLFAPESSLCEIRTTEGDKRLKNGLR</sequence>
<gene>
    <name evidence="1" type="ORF">POCULU_LOCUS10908</name>
</gene>
<keyword evidence="2" id="KW-1185">Reference proteome</keyword>
<feature type="non-terminal residue" evidence="1">
    <location>
        <position position="1"/>
    </location>
</feature>